<evidence type="ECO:0000259" key="16">
    <source>
        <dbReference type="Pfam" id="PF01488"/>
    </source>
</evidence>
<dbReference type="GO" id="GO:0019353">
    <property type="term" value="P:protoporphyrinogen IX biosynthetic process from glutamate"/>
    <property type="evidence" value="ECO:0007669"/>
    <property type="project" value="TreeGrafter"/>
</dbReference>
<feature type="domain" description="Tetrapyrrole biosynthesis glutamyl-tRNA reductase dimerisation" evidence="15">
    <location>
        <begin position="321"/>
        <end position="419"/>
    </location>
</feature>
<dbReference type="GO" id="GO:0050661">
    <property type="term" value="F:NADP binding"/>
    <property type="evidence" value="ECO:0007669"/>
    <property type="project" value="InterPro"/>
</dbReference>
<dbReference type="Pfam" id="PF01488">
    <property type="entry name" value="Shikimate_DH"/>
    <property type="match status" value="1"/>
</dbReference>
<dbReference type="Pfam" id="PF00745">
    <property type="entry name" value="GlutR_dimer"/>
    <property type="match status" value="1"/>
</dbReference>
<evidence type="ECO:0000313" key="18">
    <source>
        <dbReference type="EMBL" id="GAV19991.1"/>
    </source>
</evidence>
<evidence type="ECO:0000256" key="4">
    <source>
        <dbReference type="ARBA" id="ARBA00022857"/>
    </source>
</evidence>
<dbReference type="STRING" id="1921010.MMIC_P0952"/>
<dbReference type="InterPro" id="IPR015896">
    <property type="entry name" value="4pyrrol_synth_GluRdtase_dimer"/>
</dbReference>
<dbReference type="Gene3D" id="3.40.50.720">
    <property type="entry name" value="NAD(P)-binding Rossmann-like Domain"/>
    <property type="match status" value="1"/>
</dbReference>
<evidence type="ECO:0000256" key="6">
    <source>
        <dbReference type="ARBA" id="ARBA00023244"/>
    </source>
</evidence>
<name>A0A1L8CM60_9PROT</name>
<dbReference type="UniPathway" id="UPA00251">
    <property type="reaction ID" value="UER00316"/>
</dbReference>
<accession>A0A1L8CM60</accession>
<feature type="binding site" evidence="9 12">
    <location>
        <begin position="189"/>
        <end position="194"/>
    </location>
    <ligand>
        <name>NADP(+)</name>
        <dbReference type="ChEBI" id="CHEBI:58349"/>
    </ligand>
</feature>
<dbReference type="InterPro" id="IPR006151">
    <property type="entry name" value="Shikm_DH/Glu-tRNA_Rdtase"/>
</dbReference>
<evidence type="ECO:0000256" key="2">
    <source>
        <dbReference type="ARBA" id="ARBA00005916"/>
    </source>
</evidence>
<comment type="domain">
    <text evidence="9">Possesses an unusual extended V-shaped dimeric structure with each monomer consisting of three distinct domains arranged along a curved 'spinal' alpha-helix. The N-terminal catalytic domain specifically recognizes the glutamate moiety of the substrate. The second domain is the NADPH-binding domain, and the third C-terminal domain is responsible for dimerization.</text>
</comment>
<feature type="site" description="Important for activity" evidence="9 13">
    <location>
        <position position="99"/>
    </location>
</feature>
<reference evidence="18 19" key="1">
    <citation type="journal article" date="2017" name="Arch. Microbiol.">
        <title>Mariprofundus micogutta sp. nov., a novel iron-oxidizing zetaproteobacterium isolated from a deep-sea hydrothermal field at the Bayonnaise knoll of the Izu-Ogasawara arc, and a description of Mariprofundales ord. nov. and Zetaproteobacteria classis nov.</title>
        <authorList>
            <person name="Makita H."/>
            <person name="Tanaka E."/>
            <person name="Mitsunobu S."/>
            <person name="Miyazaki M."/>
            <person name="Nunoura T."/>
            <person name="Uematsu K."/>
            <person name="Takaki Y."/>
            <person name="Nishi S."/>
            <person name="Shimamura S."/>
            <person name="Takai K."/>
        </authorList>
    </citation>
    <scope>NUCLEOTIDE SEQUENCE [LARGE SCALE GENOMIC DNA]</scope>
    <source>
        <strain evidence="18 19">ET2</strain>
    </source>
</reference>
<dbReference type="PROSITE" id="PS00747">
    <property type="entry name" value="GLUTR"/>
    <property type="match status" value="1"/>
</dbReference>
<keyword evidence="6 9" id="KW-0627">Porphyrin biosynthesis</keyword>
<dbReference type="SUPFAM" id="SSF69075">
    <property type="entry name" value="Glutamyl tRNA-reductase dimerization domain"/>
    <property type="match status" value="1"/>
</dbReference>
<evidence type="ECO:0000256" key="13">
    <source>
        <dbReference type="PIRSR" id="PIRSR000445-4"/>
    </source>
</evidence>
<evidence type="ECO:0000256" key="7">
    <source>
        <dbReference type="ARBA" id="ARBA00047464"/>
    </source>
</evidence>
<feature type="domain" description="Glutamyl-tRNA reductase N-terminal" evidence="17">
    <location>
        <begin position="6"/>
        <end position="156"/>
    </location>
</feature>
<feature type="binding site" evidence="9 11">
    <location>
        <position position="109"/>
    </location>
    <ligand>
        <name>substrate</name>
    </ligand>
</feature>
<dbReference type="PANTHER" id="PTHR43013:SF1">
    <property type="entry name" value="GLUTAMYL-TRNA REDUCTASE"/>
    <property type="match status" value="1"/>
</dbReference>
<sequence length="442" mass="49074">MRICHIGLNHKTAPVELRERLAVAEADITEILKARIQHPAIREAALLSTCNRVEMTVVTHDPDAAIAAVHEWFAEKSDMNLEKVRDHLYSYTTDRSIQHLFAVASGLDSLVLGEPQILGQVKTSYEHALTANTAGHVLHRLYQSTFAAAKRARTETAIGKQAVNISSCAVELAKQIFGDLAGKTVLLMGAGEMAELAATHFRANGCTDILVANRTLKRAQNLALEFEGHALTMEQLPEYLDAADIVVSSTGASTFVLLPDVVKAAMKKRKGNPMFLVDIAVPRDIDPRIGNLDGAYLYDIDDLQQVVQGNVEQRQEEAELARDILKEEAMSFLGWLKSLESVPLIRNIQQQMEQRRLEELEKAMRYMKDFNAEQIEAVERFSKALMKRYMHPSLQTLKSLPDDIEGDLLMGAATRLFDLDKLASKQLTVVSNDKGNNEQSSG</sequence>
<evidence type="ECO:0000256" key="5">
    <source>
        <dbReference type="ARBA" id="ARBA00023002"/>
    </source>
</evidence>
<comment type="subunit">
    <text evidence="9">Homodimer.</text>
</comment>
<evidence type="ECO:0000259" key="15">
    <source>
        <dbReference type="Pfam" id="PF00745"/>
    </source>
</evidence>
<comment type="pathway">
    <text evidence="1 9 14">Porphyrin-containing compound metabolism; protoporphyrin-IX biosynthesis; 5-aminolevulinate from L-glutamyl-tRNA(Glu): step 1/2.</text>
</comment>
<dbReference type="FunFam" id="3.40.50.720:FF:000031">
    <property type="entry name" value="Glutamyl-tRNA reductase"/>
    <property type="match status" value="1"/>
</dbReference>
<evidence type="ECO:0000259" key="17">
    <source>
        <dbReference type="Pfam" id="PF05201"/>
    </source>
</evidence>
<comment type="miscellaneous">
    <text evidence="9">During catalysis, the active site Cys acts as a nucleophile attacking the alpha-carbonyl group of tRNA-bound glutamate with the formation of a thioester intermediate between enzyme and glutamate, and the concomitant release of tRNA(Glu). The thioester intermediate is finally reduced by direct hydride transfer from NADPH, to form the product GSA.</text>
</comment>
<comment type="similarity">
    <text evidence="2 9 14">Belongs to the glutamyl-tRNA reductase family.</text>
</comment>
<dbReference type="AlphaFoldDB" id="A0A1L8CM60"/>
<feature type="binding site" evidence="9 11">
    <location>
        <begin position="114"/>
        <end position="116"/>
    </location>
    <ligand>
        <name>substrate</name>
    </ligand>
</feature>
<evidence type="ECO:0000256" key="12">
    <source>
        <dbReference type="PIRSR" id="PIRSR000445-3"/>
    </source>
</evidence>
<dbReference type="InterPro" id="IPR036343">
    <property type="entry name" value="GluRdtase_N_sf"/>
</dbReference>
<comment type="function">
    <text evidence="9">Catalyzes the NADPH-dependent reduction of glutamyl-tRNA(Glu) to glutamate 1-semialdehyde (GSA).</text>
</comment>
<keyword evidence="5 9" id="KW-0560">Oxidoreductase</keyword>
<dbReference type="InterPro" id="IPR018214">
    <property type="entry name" value="GluRdtase_CS"/>
</dbReference>
<feature type="binding site" evidence="9 11">
    <location>
        <position position="120"/>
    </location>
    <ligand>
        <name>substrate</name>
    </ligand>
</feature>
<dbReference type="PIRSF" id="PIRSF000445">
    <property type="entry name" value="4pyrrol_synth_GluRdtase"/>
    <property type="match status" value="1"/>
</dbReference>
<dbReference type="EMBL" id="BDFD01000006">
    <property type="protein sequence ID" value="GAV19991.1"/>
    <property type="molecule type" value="Genomic_DNA"/>
</dbReference>
<dbReference type="Proteomes" id="UP000231632">
    <property type="component" value="Unassembled WGS sequence"/>
</dbReference>
<evidence type="ECO:0000256" key="10">
    <source>
        <dbReference type="PIRSR" id="PIRSR000445-1"/>
    </source>
</evidence>
<dbReference type="InterPro" id="IPR036291">
    <property type="entry name" value="NAD(P)-bd_dom_sf"/>
</dbReference>
<dbReference type="InterPro" id="IPR000343">
    <property type="entry name" value="4pyrrol_synth_GluRdtase"/>
</dbReference>
<proteinExistence type="inferred from homology"/>
<feature type="binding site" evidence="9 11">
    <location>
        <begin position="49"/>
        <end position="52"/>
    </location>
    <ligand>
        <name>substrate</name>
    </ligand>
</feature>
<feature type="active site" description="Nucleophile" evidence="9 10">
    <location>
        <position position="50"/>
    </location>
</feature>
<dbReference type="GO" id="GO:0008883">
    <property type="term" value="F:glutamyl-tRNA reductase activity"/>
    <property type="evidence" value="ECO:0007669"/>
    <property type="project" value="UniProtKB-UniRule"/>
</dbReference>
<dbReference type="NCBIfam" id="TIGR01035">
    <property type="entry name" value="hemA"/>
    <property type="match status" value="1"/>
</dbReference>
<dbReference type="SUPFAM" id="SSF69742">
    <property type="entry name" value="Glutamyl tRNA-reductase catalytic, N-terminal domain"/>
    <property type="match status" value="1"/>
</dbReference>
<organism evidence="18 19">
    <name type="scientific">Mariprofundus micogutta</name>
    <dbReference type="NCBI Taxonomy" id="1921010"/>
    <lineage>
        <taxon>Bacteria</taxon>
        <taxon>Pseudomonadati</taxon>
        <taxon>Pseudomonadota</taxon>
        <taxon>Candidatius Mariprofundia</taxon>
        <taxon>Mariprofundales</taxon>
        <taxon>Mariprofundaceae</taxon>
        <taxon>Mariprofundus</taxon>
    </lineage>
</organism>
<evidence type="ECO:0000256" key="8">
    <source>
        <dbReference type="ARBA" id="ARBA00068659"/>
    </source>
</evidence>
<dbReference type="EC" id="1.2.1.70" evidence="3 9"/>
<evidence type="ECO:0000256" key="11">
    <source>
        <dbReference type="PIRSR" id="PIRSR000445-2"/>
    </source>
</evidence>
<dbReference type="PANTHER" id="PTHR43013">
    <property type="entry name" value="GLUTAMYL-TRNA REDUCTASE"/>
    <property type="match status" value="1"/>
</dbReference>
<evidence type="ECO:0000256" key="1">
    <source>
        <dbReference type="ARBA" id="ARBA00005059"/>
    </source>
</evidence>
<protein>
    <recommendedName>
        <fullName evidence="8 9">Glutamyl-tRNA reductase</fullName>
        <shortName evidence="9">GluTR</shortName>
        <ecNumber evidence="3 9">1.2.1.70</ecNumber>
    </recommendedName>
</protein>
<dbReference type="InterPro" id="IPR036453">
    <property type="entry name" value="GluRdtase_dimer_dom_sf"/>
</dbReference>
<evidence type="ECO:0000256" key="3">
    <source>
        <dbReference type="ARBA" id="ARBA00012970"/>
    </source>
</evidence>
<dbReference type="HAMAP" id="MF_00087">
    <property type="entry name" value="Glu_tRNA_reductase"/>
    <property type="match status" value="1"/>
</dbReference>
<dbReference type="CDD" id="cd05213">
    <property type="entry name" value="NAD_bind_Glutamyl_tRNA_reduct"/>
    <property type="match status" value="1"/>
</dbReference>
<comment type="caution">
    <text evidence="18">The sequence shown here is derived from an EMBL/GenBank/DDBJ whole genome shotgun (WGS) entry which is preliminary data.</text>
</comment>
<evidence type="ECO:0000256" key="9">
    <source>
        <dbReference type="HAMAP-Rule" id="MF_00087"/>
    </source>
</evidence>
<dbReference type="Pfam" id="PF05201">
    <property type="entry name" value="GlutR_N"/>
    <property type="match status" value="1"/>
</dbReference>
<dbReference type="OrthoDB" id="110209at2"/>
<gene>
    <name evidence="9" type="primary">hemA</name>
    <name evidence="18" type="ORF">MMIC_P0952</name>
</gene>
<dbReference type="FunFam" id="3.30.460.30:FF:000001">
    <property type="entry name" value="Glutamyl-tRNA reductase"/>
    <property type="match status" value="1"/>
</dbReference>
<dbReference type="RefSeq" id="WP_072659315.1">
    <property type="nucleotide sequence ID" value="NZ_BDFD01000006.1"/>
</dbReference>
<feature type="domain" description="Quinate/shikimate 5-dehydrogenase/glutamyl-tRNA reductase" evidence="16">
    <location>
        <begin position="171"/>
        <end position="306"/>
    </location>
</feature>
<dbReference type="Gene3D" id="3.30.460.30">
    <property type="entry name" value="Glutamyl-tRNA reductase, N-terminal domain"/>
    <property type="match status" value="1"/>
</dbReference>
<keyword evidence="19" id="KW-1185">Reference proteome</keyword>
<dbReference type="InterPro" id="IPR015895">
    <property type="entry name" value="4pyrrol_synth_GluRdtase_N"/>
</dbReference>
<evidence type="ECO:0000313" key="19">
    <source>
        <dbReference type="Proteomes" id="UP000231632"/>
    </source>
</evidence>
<dbReference type="SUPFAM" id="SSF51735">
    <property type="entry name" value="NAD(P)-binding Rossmann-fold domains"/>
    <property type="match status" value="1"/>
</dbReference>
<comment type="catalytic activity">
    <reaction evidence="7 9 14">
        <text>(S)-4-amino-5-oxopentanoate + tRNA(Glu) + NADP(+) = L-glutamyl-tRNA(Glu) + NADPH + H(+)</text>
        <dbReference type="Rhea" id="RHEA:12344"/>
        <dbReference type="Rhea" id="RHEA-COMP:9663"/>
        <dbReference type="Rhea" id="RHEA-COMP:9680"/>
        <dbReference type="ChEBI" id="CHEBI:15378"/>
        <dbReference type="ChEBI" id="CHEBI:57501"/>
        <dbReference type="ChEBI" id="CHEBI:57783"/>
        <dbReference type="ChEBI" id="CHEBI:58349"/>
        <dbReference type="ChEBI" id="CHEBI:78442"/>
        <dbReference type="ChEBI" id="CHEBI:78520"/>
        <dbReference type="EC" id="1.2.1.70"/>
    </reaction>
</comment>
<keyword evidence="4 9" id="KW-0521">NADP</keyword>
<evidence type="ECO:0000256" key="14">
    <source>
        <dbReference type="RuleBase" id="RU000584"/>
    </source>
</evidence>